<dbReference type="Proteomes" id="UP000814033">
    <property type="component" value="Unassembled WGS sequence"/>
</dbReference>
<protein>
    <submittedName>
        <fullName evidence="1">NAD(P)-binding protein</fullName>
    </submittedName>
</protein>
<sequence length="294" mass="32120">MTTIHDNELLVHSHRAREKVLVITGAASGIGRETALLFARHGSKVVLGDVDIQAGEAVAQEIREAGGEAAFIPCDVLVWDEQVALFDLAISRFGAVDIVIPNAGVPEIGSAFRGTLDFKEGRPVAPKLRTIDIDLTTVLHTVHLGMYYIKHNRTPEDWKAFVLLGSMASWIGGVNQPQYTVSKHGLLGLMRSLHPRLDKDNVRISVIHPWFANTKILPPNFKKYMPDLPLVPLARVAGAIFLSVTDPNRATNGCPWVLPDGGPVFRLDKEKLTSGVYGLLNQRVAEMSKSGAKL</sequence>
<accession>A0ACB8RDI3</accession>
<reference evidence="1" key="1">
    <citation type="submission" date="2021-02" db="EMBL/GenBank/DDBJ databases">
        <authorList>
            <consortium name="DOE Joint Genome Institute"/>
            <person name="Ahrendt S."/>
            <person name="Looney B.P."/>
            <person name="Miyauchi S."/>
            <person name="Morin E."/>
            <person name="Drula E."/>
            <person name="Courty P.E."/>
            <person name="Chicoki N."/>
            <person name="Fauchery L."/>
            <person name="Kohler A."/>
            <person name="Kuo A."/>
            <person name="Labutti K."/>
            <person name="Pangilinan J."/>
            <person name="Lipzen A."/>
            <person name="Riley R."/>
            <person name="Andreopoulos W."/>
            <person name="He G."/>
            <person name="Johnson J."/>
            <person name="Barry K.W."/>
            <person name="Grigoriev I.V."/>
            <person name="Nagy L."/>
            <person name="Hibbett D."/>
            <person name="Henrissat B."/>
            <person name="Matheny P.B."/>
            <person name="Labbe J."/>
            <person name="Martin F."/>
        </authorList>
    </citation>
    <scope>NUCLEOTIDE SEQUENCE</scope>
    <source>
        <strain evidence="1">FP105234-sp</strain>
    </source>
</reference>
<reference evidence="1" key="2">
    <citation type="journal article" date="2022" name="New Phytol.">
        <title>Evolutionary transition to the ectomycorrhizal habit in the genomes of a hyperdiverse lineage of mushroom-forming fungi.</title>
        <authorList>
            <person name="Looney B."/>
            <person name="Miyauchi S."/>
            <person name="Morin E."/>
            <person name="Drula E."/>
            <person name="Courty P.E."/>
            <person name="Kohler A."/>
            <person name="Kuo A."/>
            <person name="LaButti K."/>
            <person name="Pangilinan J."/>
            <person name="Lipzen A."/>
            <person name="Riley R."/>
            <person name="Andreopoulos W."/>
            <person name="He G."/>
            <person name="Johnson J."/>
            <person name="Nolan M."/>
            <person name="Tritt A."/>
            <person name="Barry K.W."/>
            <person name="Grigoriev I.V."/>
            <person name="Nagy L.G."/>
            <person name="Hibbett D."/>
            <person name="Henrissat B."/>
            <person name="Matheny P.B."/>
            <person name="Labbe J."/>
            <person name="Martin F.M."/>
        </authorList>
    </citation>
    <scope>NUCLEOTIDE SEQUENCE</scope>
    <source>
        <strain evidence="1">FP105234-sp</strain>
    </source>
</reference>
<comment type="caution">
    <text evidence="1">The sequence shown here is derived from an EMBL/GenBank/DDBJ whole genome shotgun (WGS) entry which is preliminary data.</text>
</comment>
<evidence type="ECO:0000313" key="2">
    <source>
        <dbReference type="Proteomes" id="UP000814033"/>
    </source>
</evidence>
<evidence type="ECO:0000313" key="1">
    <source>
        <dbReference type="EMBL" id="KAI0041686.1"/>
    </source>
</evidence>
<name>A0ACB8RDI3_9AGAM</name>
<organism evidence="1 2">
    <name type="scientific">Auriscalpium vulgare</name>
    <dbReference type="NCBI Taxonomy" id="40419"/>
    <lineage>
        <taxon>Eukaryota</taxon>
        <taxon>Fungi</taxon>
        <taxon>Dikarya</taxon>
        <taxon>Basidiomycota</taxon>
        <taxon>Agaricomycotina</taxon>
        <taxon>Agaricomycetes</taxon>
        <taxon>Russulales</taxon>
        <taxon>Auriscalpiaceae</taxon>
        <taxon>Auriscalpium</taxon>
    </lineage>
</organism>
<dbReference type="EMBL" id="MU276108">
    <property type="protein sequence ID" value="KAI0041686.1"/>
    <property type="molecule type" value="Genomic_DNA"/>
</dbReference>
<gene>
    <name evidence="1" type="ORF">FA95DRAFT_1501078</name>
</gene>
<proteinExistence type="predicted"/>
<keyword evidence="2" id="KW-1185">Reference proteome</keyword>